<comment type="caution">
    <text evidence="1">The sequence shown here is derived from an EMBL/GenBank/DDBJ whole genome shotgun (WGS) entry which is preliminary data.</text>
</comment>
<protein>
    <submittedName>
        <fullName evidence="1">CO2-hydration protein</fullName>
    </submittedName>
</protein>
<organism evidence="1 2">
    <name type="scientific">Microcystis aeruginosa NIES-298</name>
    <dbReference type="NCBI Taxonomy" id="449468"/>
    <lineage>
        <taxon>Bacteria</taxon>
        <taxon>Bacillati</taxon>
        <taxon>Cyanobacteriota</taxon>
        <taxon>Cyanophyceae</taxon>
        <taxon>Oscillatoriophycideae</taxon>
        <taxon>Chroococcales</taxon>
        <taxon>Microcystaceae</taxon>
        <taxon>Microcystis</taxon>
    </lineage>
</organism>
<dbReference type="AlphaFoldDB" id="A0A2H6BLU5"/>
<evidence type="ECO:0000313" key="2">
    <source>
        <dbReference type="Proteomes" id="UP000236321"/>
    </source>
</evidence>
<dbReference type="EMBL" id="BEYQ01000001">
    <property type="protein sequence ID" value="GBD51130.1"/>
    <property type="molecule type" value="Genomic_DNA"/>
</dbReference>
<gene>
    <name evidence="1" type="primary">cupA</name>
    <name evidence="1" type="ORF">BGM30_02230</name>
</gene>
<dbReference type="InterPro" id="IPR010220">
    <property type="entry name" value="CO2_hydration"/>
</dbReference>
<reference evidence="2" key="1">
    <citation type="submission" date="2017-12" db="EMBL/GenBank/DDBJ databases">
        <title>Improved Draft Genome Sequence of Microcystis aeruginosa NIES-298, a Microcystin-Producing Cyanobacterium from Lake Kasumigaura, Japan.</title>
        <authorList>
            <person name="Yamaguchi H."/>
            <person name="Suzuki S."/>
            <person name="Kawachi M."/>
        </authorList>
    </citation>
    <scope>NUCLEOTIDE SEQUENCE [LARGE SCALE GENOMIC DNA]</scope>
    <source>
        <strain evidence="2">NIES-298</strain>
    </source>
</reference>
<dbReference type="NCBIfam" id="TIGR01964">
    <property type="entry name" value="chpXY"/>
    <property type="match status" value="1"/>
</dbReference>
<evidence type="ECO:0000313" key="1">
    <source>
        <dbReference type="EMBL" id="GBD51130.1"/>
    </source>
</evidence>
<dbReference type="RefSeq" id="WP_103111202.1">
    <property type="nucleotide sequence ID" value="NZ_BEIU01000012.1"/>
</dbReference>
<dbReference type="Pfam" id="PF10216">
    <property type="entry name" value="ChpXY"/>
    <property type="match status" value="1"/>
</dbReference>
<dbReference type="Proteomes" id="UP000236321">
    <property type="component" value="Unassembled WGS sequence"/>
</dbReference>
<name>A0A2H6BLU5_MICAE</name>
<proteinExistence type="predicted"/>
<sequence>MTGTLIKAKIPPSTHEFADIIYRLEAGGSMLPDTPENLMQIIGIYKAYAVPMDFYWRDLLYIAERVFLDPLPFFKYFLPEEYLDLQNHYAGDNADLRIWRGTGSAHPELLEFMDKGKTRKMPRLIHHLWHDRINMEFAEACMQAMLWHGRDMGWGLFDAYLDSEEYRQNADRAIKAYFKKNPVMMKLYDLFPDMFLEQVRMMSYYSNLGLFWEVMAPVFFEMSDIYDEGGFKGVPDAMNFLVNGIFAIAGRPIYHHVYIDGQCYEIIPKSKAFTWLYEAALPYVEAVFYRTAPFRGTKSYNAQAKQVPDEQKDFHYGILYADVFPVGTAGIPPTLLMDDMYHFLPQYLIDYYQQNCRGEDDILIQLGISFQRSMYNVTSAVIQALRTALLYPLDDPNPKHLLKNRQFFEAQMDRFKRPEARLRDIQSPNYR</sequence>
<accession>A0A2H6BLU5</accession>